<proteinExistence type="predicted"/>
<keyword evidence="1" id="KW-1133">Transmembrane helix</keyword>
<name>A0A6V8HQ14_TALPI</name>
<sequence>MAEKLEAYARFYRALGSHWLHVNMTWTAGVSRHADFSACEDAFGKIMLLWLDDCEHSSLQEKAETIEVTDFVWGFLALMLFSNPDAPNSFKGHLQLNEFLDEPILSNLPGNVPPYSRLVRLATFYLPPPHIIELLLDMWMPETVPQSSHPVDSCRVNKRHYLRRLGFLDKKPGTLGDDSLGDASSNFTTEALIMMEWWGMDRLLGGGIVLIPGSLPLPFVSWQLYRLYRWKDDMRGKPILYLWFEQQLTKRIKDYGKAWGLD</sequence>
<reference evidence="3" key="1">
    <citation type="journal article" date="2015" name="Genome Announc.">
        <title>Draft genome sequence of Talaromyces cellulolyticus strain Y-94, a source of lignocellulosic biomass-degrading enzymes.</title>
        <authorList>
            <person name="Fujii T."/>
            <person name="Koike H."/>
            <person name="Sawayama S."/>
            <person name="Yano S."/>
            <person name="Inoue H."/>
        </authorList>
    </citation>
    <scope>NUCLEOTIDE SEQUENCE [LARGE SCALE GENOMIC DNA]</scope>
    <source>
        <strain evidence="3">Y-94</strain>
    </source>
</reference>
<feature type="transmembrane region" description="Helical" evidence="1">
    <location>
        <begin position="203"/>
        <end position="225"/>
    </location>
</feature>
<protein>
    <submittedName>
        <fullName evidence="2">Uncharacterized protein</fullName>
    </submittedName>
</protein>
<gene>
    <name evidence="2" type="ORF">TCE0_060f19334</name>
</gene>
<accession>A0A6V8HQ14</accession>
<dbReference type="Proteomes" id="UP000053095">
    <property type="component" value="Unassembled WGS sequence"/>
</dbReference>
<evidence type="ECO:0000256" key="1">
    <source>
        <dbReference type="SAM" id="Phobius"/>
    </source>
</evidence>
<dbReference type="AlphaFoldDB" id="A0A6V8HQ14"/>
<comment type="caution">
    <text evidence="2">The sequence shown here is derived from an EMBL/GenBank/DDBJ whole genome shotgun (WGS) entry which is preliminary data.</text>
</comment>
<evidence type="ECO:0000313" key="2">
    <source>
        <dbReference type="EMBL" id="GAM44035.1"/>
    </source>
</evidence>
<keyword evidence="1" id="KW-0472">Membrane</keyword>
<organism evidence="2 3">
    <name type="scientific">Talaromyces pinophilus</name>
    <name type="common">Penicillium pinophilum</name>
    <dbReference type="NCBI Taxonomy" id="128442"/>
    <lineage>
        <taxon>Eukaryota</taxon>
        <taxon>Fungi</taxon>
        <taxon>Dikarya</taxon>
        <taxon>Ascomycota</taxon>
        <taxon>Pezizomycotina</taxon>
        <taxon>Eurotiomycetes</taxon>
        <taxon>Eurotiomycetidae</taxon>
        <taxon>Eurotiales</taxon>
        <taxon>Trichocomaceae</taxon>
        <taxon>Talaromyces</taxon>
        <taxon>Talaromyces sect. Talaromyces</taxon>
    </lineage>
</organism>
<evidence type="ECO:0000313" key="3">
    <source>
        <dbReference type="Proteomes" id="UP000053095"/>
    </source>
</evidence>
<keyword evidence="3" id="KW-1185">Reference proteome</keyword>
<keyword evidence="1" id="KW-0812">Transmembrane</keyword>
<dbReference type="EMBL" id="DF933856">
    <property type="protein sequence ID" value="GAM44035.1"/>
    <property type="molecule type" value="Genomic_DNA"/>
</dbReference>